<name>A0A1M7DV58_9GAMM</name>
<evidence type="ECO:0000313" key="3">
    <source>
        <dbReference type="EMBL" id="SHL83382.1"/>
    </source>
</evidence>
<evidence type="ECO:0000313" key="2">
    <source>
        <dbReference type="EMBL" id="GEN22964.1"/>
    </source>
</evidence>
<dbReference type="OrthoDB" id="6184326at2"/>
<dbReference type="STRING" id="44933.SAMN05660971_01496"/>
<sequence length="245" mass="27060">MKVAFIGLVLNLLWTFGLSQDLYGFNNAQIVEVGTYLCIGFWSLSVVGFLMMLTGKRKVGSVLLIIGSIIFVPLGLVAILGARKATSKDTDASLEGRETSGRGSATFHAVKQGNLMLGCGIVVLLIFMLSDLSSTASLGAISGIMIVMGVWWKSSPLVEFRDDHLLINRGPVRSKLMLRYSEILRVEYKRRSCILHYRRQGNEVDKDRKIGIASGGLLQHDRGRFELALRNRVERGKQSQDVLEG</sequence>
<keyword evidence="1" id="KW-0472">Membrane</keyword>
<evidence type="ECO:0000313" key="5">
    <source>
        <dbReference type="Proteomes" id="UP000321726"/>
    </source>
</evidence>
<dbReference type="Proteomes" id="UP000321726">
    <property type="component" value="Unassembled WGS sequence"/>
</dbReference>
<reference evidence="3 4" key="1">
    <citation type="submission" date="2016-11" db="EMBL/GenBank/DDBJ databases">
        <authorList>
            <person name="Jaros S."/>
            <person name="Januszkiewicz K."/>
            <person name="Wedrychowicz H."/>
        </authorList>
    </citation>
    <scope>NUCLEOTIDE SEQUENCE [LARGE SCALE GENOMIC DNA]</scope>
    <source>
        <strain evidence="3 4">DSM 4740</strain>
    </source>
</reference>
<dbReference type="RefSeq" id="WP_073434395.1">
    <property type="nucleotide sequence ID" value="NZ_BJXU01000032.1"/>
</dbReference>
<evidence type="ECO:0000256" key="1">
    <source>
        <dbReference type="SAM" id="Phobius"/>
    </source>
</evidence>
<dbReference type="AlphaFoldDB" id="A0A1M7DV58"/>
<keyword evidence="1" id="KW-0812">Transmembrane</keyword>
<reference evidence="2 5" key="2">
    <citation type="submission" date="2019-07" db="EMBL/GenBank/DDBJ databases">
        <title>Whole genome shotgun sequence of Halomonas cupida NBRC 102219.</title>
        <authorList>
            <person name="Hosoyama A."/>
            <person name="Uohara A."/>
            <person name="Ohji S."/>
            <person name="Ichikawa N."/>
        </authorList>
    </citation>
    <scope>NUCLEOTIDE SEQUENCE [LARGE SCALE GENOMIC DNA]</scope>
    <source>
        <strain evidence="2 5">NBRC 102219</strain>
    </source>
</reference>
<keyword evidence="5" id="KW-1185">Reference proteome</keyword>
<protein>
    <submittedName>
        <fullName evidence="3">Uncharacterized protein</fullName>
    </submittedName>
</protein>
<dbReference type="Proteomes" id="UP000184123">
    <property type="component" value="Unassembled WGS sequence"/>
</dbReference>
<feature type="transmembrane region" description="Helical" evidence="1">
    <location>
        <begin position="136"/>
        <end position="152"/>
    </location>
</feature>
<keyword evidence="1" id="KW-1133">Transmembrane helix</keyword>
<feature type="transmembrane region" description="Helical" evidence="1">
    <location>
        <begin position="29"/>
        <end position="50"/>
    </location>
</feature>
<accession>A0A1M7DV58</accession>
<gene>
    <name evidence="2" type="ORF">HCU01_09130</name>
    <name evidence="3" type="ORF">SAMN05660971_01496</name>
</gene>
<evidence type="ECO:0000313" key="4">
    <source>
        <dbReference type="Proteomes" id="UP000184123"/>
    </source>
</evidence>
<proteinExistence type="predicted"/>
<dbReference type="EMBL" id="FRCA01000003">
    <property type="protein sequence ID" value="SHL83382.1"/>
    <property type="molecule type" value="Genomic_DNA"/>
</dbReference>
<organism evidence="3 4">
    <name type="scientific">Halomonas cupida</name>
    <dbReference type="NCBI Taxonomy" id="44933"/>
    <lineage>
        <taxon>Bacteria</taxon>
        <taxon>Pseudomonadati</taxon>
        <taxon>Pseudomonadota</taxon>
        <taxon>Gammaproteobacteria</taxon>
        <taxon>Oceanospirillales</taxon>
        <taxon>Halomonadaceae</taxon>
        <taxon>Halomonas</taxon>
    </lineage>
</organism>
<feature type="transmembrane region" description="Helical" evidence="1">
    <location>
        <begin position="62"/>
        <end position="82"/>
    </location>
</feature>
<dbReference type="EMBL" id="BJXU01000032">
    <property type="protein sequence ID" value="GEN22964.1"/>
    <property type="molecule type" value="Genomic_DNA"/>
</dbReference>
<feature type="transmembrane region" description="Helical" evidence="1">
    <location>
        <begin position="112"/>
        <end position="129"/>
    </location>
</feature>